<feature type="transmembrane region" description="Helical" evidence="8">
    <location>
        <begin position="171"/>
        <end position="193"/>
    </location>
</feature>
<reference evidence="12" key="1">
    <citation type="journal article" date="2019" name="Int. J. Syst. Evol. Microbiol.">
        <title>The Global Catalogue of Microorganisms (GCM) 10K type strain sequencing project: providing services to taxonomists for standard genome sequencing and annotation.</title>
        <authorList>
            <consortium name="The Broad Institute Genomics Platform"/>
            <consortium name="The Broad Institute Genome Sequencing Center for Infectious Disease"/>
            <person name="Wu L."/>
            <person name="Ma J."/>
        </authorList>
    </citation>
    <scope>NUCLEOTIDE SEQUENCE [LARGE SCALE GENOMIC DNA]</scope>
    <source>
        <strain evidence="12">NBRC 108894</strain>
    </source>
</reference>
<protein>
    <submittedName>
        <fullName evidence="11">Iron ABC transporter permease</fullName>
    </submittedName>
</protein>
<proteinExistence type="inferred from homology"/>
<dbReference type="PANTHER" id="PTHR43357:SF4">
    <property type="entry name" value="INNER MEMBRANE ABC TRANSPORTER PERMEASE PROTEIN YDCV"/>
    <property type="match status" value="1"/>
</dbReference>
<feature type="transmembrane region" description="Helical" evidence="8">
    <location>
        <begin position="121"/>
        <end position="141"/>
    </location>
</feature>
<feature type="transmembrane region" description="Helical" evidence="8">
    <location>
        <begin position="511"/>
        <end position="532"/>
    </location>
</feature>
<feature type="transmembrane region" description="Helical" evidence="8">
    <location>
        <begin position="448"/>
        <end position="466"/>
    </location>
</feature>
<feature type="transmembrane region" description="Helical" evidence="8">
    <location>
        <begin position="552"/>
        <end position="578"/>
    </location>
</feature>
<evidence type="ECO:0000313" key="11">
    <source>
        <dbReference type="EMBL" id="GMA94649.1"/>
    </source>
</evidence>
<evidence type="ECO:0000313" key="12">
    <source>
        <dbReference type="Proteomes" id="UP001157034"/>
    </source>
</evidence>
<evidence type="ECO:0000256" key="6">
    <source>
        <dbReference type="ARBA" id="ARBA00022989"/>
    </source>
</evidence>
<organism evidence="11 12">
    <name type="scientific">Pseudolysinimonas kribbensis</name>
    <dbReference type="NCBI Taxonomy" id="433641"/>
    <lineage>
        <taxon>Bacteria</taxon>
        <taxon>Bacillati</taxon>
        <taxon>Actinomycetota</taxon>
        <taxon>Actinomycetes</taxon>
        <taxon>Micrococcales</taxon>
        <taxon>Microbacteriaceae</taxon>
        <taxon>Pseudolysinimonas</taxon>
    </lineage>
</organism>
<evidence type="ECO:0000256" key="4">
    <source>
        <dbReference type="ARBA" id="ARBA00022519"/>
    </source>
</evidence>
<evidence type="ECO:0000256" key="9">
    <source>
        <dbReference type="SAM" id="MobiDB-lite"/>
    </source>
</evidence>
<dbReference type="PROSITE" id="PS50928">
    <property type="entry name" value="ABC_TM1"/>
    <property type="match status" value="2"/>
</dbReference>
<evidence type="ECO:0000256" key="5">
    <source>
        <dbReference type="ARBA" id="ARBA00022692"/>
    </source>
</evidence>
<keyword evidence="3" id="KW-1003">Cell membrane</keyword>
<dbReference type="EMBL" id="BSVB01000001">
    <property type="protein sequence ID" value="GMA94649.1"/>
    <property type="molecule type" value="Genomic_DNA"/>
</dbReference>
<name>A0ABQ6K2W6_9MICO</name>
<dbReference type="RefSeq" id="WP_284253548.1">
    <property type="nucleotide sequence ID" value="NZ_BAAAQO010000002.1"/>
</dbReference>
<feature type="transmembrane region" description="Helical" evidence="8">
    <location>
        <begin position="36"/>
        <end position="59"/>
    </location>
</feature>
<feature type="transmembrane region" description="Helical" evidence="8">
    <location>
        <begin position="422"/>
        <end position="442"/>
    </location>
</feature>
<comment type="subcellular location">
    <subcellularLocation>
        <location evidence="1">Cell inner membrane</location>
        <topology evidence="1">Multi-pass membrane protein</topology>
    </subcellularLocation>
    <subcellularLocation>
        <location evidence="8">Cell membrane</location>
        <topology evidence="8">Multi-pass membrane protein</topology>
    </subcellularLocation>
</comment>
<dbReference type="InterPro" id="IPR035906">
    <property type="entry name" value="MetI-like_sf"/>
</dbReference>
<keyword evidence="12" id="KW-1185">Reference proteome</keyword>
<comment type="caution">
    <text evidence="11">The sequence shown here is derived from an EMBL/GenBank/DDBJ whole genome shotgun (WGS) entry which is preliminary data.</text>
</comment>
<keyword evidence="2 8" id="KW-0813">Transport</keyword>
<evidence type="ECO:0000256" key="1">
    <source>
        <dbReference type="ARBA" id="ARBA00004429"/>
    </source>
</evidence>
<evidence type="ECO:0000256" key="7">
    <source>
        <dbReference type="ARBA" id="ARBA00023136"/>
    </source>
</evidence>
<dbReference type="Pfam" id="PF00528">
    <property type="entry name" value="BPD_transp_1"/>
    <property type="match status" value="1"/>
</dbReference>
<dbReference type="PANTHER" id="PTHR43357">
    <property type="entry name" value="INNER MEMBRANE ABC TRANSPORTER PERMEASE PROTEIN YDCV"/>
    <property type="match status" value="1"/>
</dbReference>
<sequence length="591" mass="62819">MTALPETLPAGAAPGTQPAAGRSDGSRFTLFSGISLALAIVFMLLAMYPILSVIAGLFFTDGTFNPGAVFSHVLGLPGLWQMLLNTLVIVVVSGAIAVVCGSVLAWLVVRTDARIRWLGGILPLLPFVLPALVGTMGWAMLLSPKTGLVNILIRNILSPLGVHLDQGPLDVYSYGGMIFVYTIYMIPFTFLLVSAGLENSDAQLEEQSRVSGGGVLRTLFRVTIPSVRPSLGAAMLLTVFFGFAFFAGPAVLSTTSGIDILSVRIANILSFSYPADTAGAVGLSTFMLVAVAIVWWIQTRVLRRSNYATINGRGKATEIHLGKLRWLGRLVIILYALIAVVLPFLALLWVSFRGFWSFDWDFTTLSLTQYTTVLFGDAFSSTALITSLLLALLGATVGMFVAAIIARFVRSSPGRVGRAVDILIKVGAPIPAVVLGVGVLLAFGGAPWHLGGTFGILLLAYLVHFMPQATVNADAAAAQVGPQLMEASHISGGGDGRTFLRISLPLMLPDLIAGWSLLFLWMLGELNASIILAGTSNPVLGEQMYLLYFQGYFGKLAALAIIVTIISVIVLLGANLLARRLRGGRLRPGAV</sequence>
<dbReference type="SUPFAM" id="SSF161098">
    <property type="entry name" value="MetI-like"/>
    <property type="match status" value="2"/>
</dbReference>
<keyword evidence="6 8" id="KW-1133">Transmembrane helix</keyword>
<feature type="transmembrane region" description="Helical" evidence="8">
    <location>
        <begin position="277"/>
        <end position="297"/>
    </location>
</feature>
<keyword evidence="4" id="KW-0997">Cell inner membrane</keyword>
<feature type="region of interest" description="Disordered" evidence="9">
    <location>
        <begin position="1"/>
        <end position="22"/>
    </location>
</feature>
<feature type="compositionally biased region" description="Low complexity" evidence="9">
    <location>
        <begin position="9"/>
        <end position="21"/>
    </location>
</feature>
<keyword evidence="5 8" id="KW-0812">Transmembrane</keyword>
<feature type="domain" description="ABC transmembrane type-1" evidence="10">
    <location>
        <begin position="384"/>
        <end position="574"/>
    </location>
</feature>
<keyword evidence="7 8" id="KW-0472">Membrane</keyword>
<feature type="transmembrane region" description="Helical" evidence="8">
    <location>
        <begin position="330"/>
        <end position="352"/>
    </location>
</feature>
<evidence type="ECO:0000256" key="2">
    <source>
        <dbReference type="ARBA" id="ARBA00022448"/>
    </source>
</evidence>
<dbReference type="InterPro" id="IPR000515">
    <property type="entry name" value="MetI-like"/>
</dbReference>
<evidence type="ECO:0000256" key="3">
    <source>
        <dbReference type="ARBA" id="ARBA00022475"/>
    </source>
</evidence>
<evidence type="ECO:0000259" key="10">
    <source>
        <dbReference type="PROSITE" id="PS50928"/>
    </source>
</evidence>
<feature type="domain" description="ABC transmembrane type-1" evidence="10">
    <location>
        <begin position="83"/>
        <end position="294"/>
    </location>
</feature>
<feature type="transmembrane region" description="Helical" evidence="8">
    <location>
        <begin position="79"/>
        <end position="109"/>
    </location>
</feature>
<feature type="transmembrane region" description="Helical" evidence="8">
    <location>
        <begin position="231"/>
        <end position="252"/>
    </location>
</feature>
<evidence type="ECO:0000256" key="8">
    <source>
        <dbReference type="RuleBase" id="RU363032"/>
    </source>
</evidence>
<dbReference type="CDD" id="cd06261">
    <property type="entry name" value="TM_PBP2"/>
    <property type="match status" value="2"/>
</dbReference>
<accession>A0ABQ6K2W6</accession>
<feature type="transmembrane region" description="Helical" evidence="8">
    <location>
        <begin position="383"/>
        <end position="410"/>
    </location>
</feature>
<dbReference type="Gene3D" id="1.10.3720.10">
    <property type="entry name" value="MetI-like"/>
    <property type="match status" value="2"/>
</dbReference>
<dbReference type="Proteomes" id="UP001157034">
    <property type="component" value="Unassembled WGS sequence"/>
</dbReference>
<gene>
    <name evidence="11" type="ORF">GCM10025881_14730</name>
</gene>
<comment type="similarity">
    <text evidence="8">Belongs to the binding-protein-dependent transport system permease family.</text>
</comment>